<name>A0A6P4YED8_BRABE</name>
<dbReference type="Gene3D" id="2.40.70.10">
    <property type="entry name" value="Acid Proteases"/>
    <property type="match status" value="2"/>
</dbReference>
<dbReference type="InterPro" id="IPR033121">
    <property type="entry name" value="PEPTIDASE_A1"/>
</dbReference>
<dbReference type="PROSITE" id="PS00141">
    <property type="entry name" value="ASP_PROTEASE"/>
    <property type="match status" value="1"/>
</dbReference>
<proteinExistence type="inferred from homology"/>
<dbReference type="InterPro" id="IPR021109">
    <property type="entry name" value="Peptidase_aspartic_dom_sf"/>
</dbReference>
<evidence type="ECO:0000259" key="16">
    <source>
        <dbReference type="PROSITE" id="PS51767"/>
    </source>
</evidence>
<feature type="transmembrane region" description="Helical" evidence="14">
    <location>
        <begin position="456"/>
        <end position="479"/>
    </location>
</feature>
<evidence type="ECO:0000256" key="2">
    <source>
        <dbReference type="ARBA" id="ARBA00007447"/>
    </source>
</evidence>
<dbReference type="GO" id="GO:0005768">
    <property type="term" value="C:endosome"/>
    <property type="evidence" value="ECO:0007669"/>
    <property type="project" value="TreeGrafter"/>
</dbReference>
<dbReference type="PRINTS" id="PR00792">
    <property type="entry name" value="PEPSIN"/>
</dbReference>
<dbReference type="InterPro" id="IPR001461">
    <property type="entry name" value="Aspartic_peptidase_A1"/>
</dbReference>
<dbReference type="InterPro" id="IPR001969">
    <property type="entry name" value="Aspartic_peptidase_AS"/>
</dbReference>
<dbReference type="GO" id="GO:0050435">
    <property type="term" value="P:amyloid-beta metabolic process"/>
    <property type="evidence" value="ECO:0007669"/>
    <property type="project" value="TreeGrafter"/>
</dbReference>
<dbReference type="AlphaFoldDB" id="A0A6P4YED8"/>
<evidence type="ECO:0000313" key="19">
    <source>
        <dbReference type="RefSeq" id="XP_019627566.1"/>
    </source>
</evidence>
<dbReference type="FunFam" id="2.40.70.10:FF:000003">
    <property type="entry name" value="Beta-secretase 1"/>
    <property type="match status" value="1"/>
</dbReference>
<feature type="signal peptide" evidence="15">
    <location>
        <begin position="1"/>
        <end position="23"/>
    </location>
</feature>
<comment type="subcellular location">
    <subcellularLocation>
        <location evidence="1">Membrane</location>
        <topology evidence="1">Single-pass type I membrane protein</topology>
    </subcellularLocation>
</comment>
<evidence type="ECO:0000256" key="7">
    <source>
        <dbReference type="ARBA" id="ARBA00022801"/>
    </source>
</evidence>
<keyword evidence="5 15" id="KW-0732">Signal</keyword>
<gene>
    <name evidence="18 19" type="primary">LOC109472317</name>
</gene>
<dbReference type="RefSeq" id="XP_019627566.1">
    <property type="nucleotide sequence ID" value="XM_019772007.1"/>
</dbReference>
<keyword evidence="8 14" id="KW-1133">Transmembrane helix</keyword>
<evidence type="ECO:0000256" key="12">
    <source>
        <dbReference type="PIRSR" id="PIRSR601461-1"/>
    </source>
</evidence>
<keyword evidence="9 14" id="KW-0472">Membrane</keyword>
<evidence type="ECO:0000256" key="13">
    <source>
        <dbReference type="RuleBase" id="RU000454"/>
    </source>
</evidence>
<feature type="active site" evidence="12">
    <location>
        <position position="292"/>
    </location>
</feature>
<dbReference type="PANTHER" id="PTHR47965">
    <property type="entry name" value="ASPARTYL PROTEASE-RELATED"/>
    <property type="match status" value="1"/>
</dbReference>
<evidence type="ECO:0000313" key="17">
    <source>
        <dbReference type="Proteomes" id="UP000515135"/>
    </source>
</evidence>
<reference evidence="18 19" key="1">
    <citation type="submission" date="2025-04" db="UniProtKB">
        <authorList>
            <consortium name="RefSeq"/>
        </authorList>
    </citation>
    <scope>IDENTIFICATION</scope>
    <source>
        <tissue evidence="18 19">Gonad</tissue>
    </source>
</reference>
<evidence type="ECO:0000256" key="1">
    <source>
        <dbReference type="ARBA" id="ARBA00004479"/>
    </source>
</evidence>
<evidence type="ECO:0000256" key="15">
    <source>
        <dbReference type="SAM" id="SignalP"/>
    </source>
</evidence>
<dbReference type="SUPFAM" id="SSF50630">
    <property type="entry name" value="Acid proteases"/>
    <property type="match status" value="1"/>
</dbReference>
<keyword evidence="10" id="KW-0865">Zymogen</keyword>
<dbReference type="FunFam" id="2.40.70.10:FF:000007">
    <property type="entry name" value="Beta-secretase 1"/>
    <property type="match status" value="1"/>
</dbReference>
<dbReference type="GO" id="GO:0006509">
    <property type="term" value="P:membrane protein ectodomain proteolysis"/>
    <property type="evidence" value="ECO:0007669"/>
    <property type="project" value="TreeGrafter"/>
</dbReference>
<evidence type="ECO:0000256" key="14">
    <source>
        <dbReference type="SAM" id="Phobius"/>
    </source>
</evidence>
<evidence type="ECO:0000256" key="5">
    <source>
        <dbReference type="ARBA" id="ARBA00022729"/>
    </source>
</evidence>
<keyword evidence="11" id="KW-1015">Disulfide bond</keyword>
<dbReference type="PRINTS" id="PR01816">
    <property type="entry name" value="BACE1"/>
</dbReference>
<accession>A0A6P4YED8</accession>
<evidence type="ECO:0000256" key="9">
    <source>
        <dbReference type="ARBA" id="ARBA00023136"/>
    </source>
</evidence>
<dbReference type="GO" id="GO:0005802">
    <property type="term" value="C:trans-Golgi network"/>
    <property type="evidence" value="ECO:0007669"/>
    <property type="project" value="TreeGrafter"/>
</dbReference>
<dbReference type="GO" id="GO:0004190">
    <property type="term" value="F:aspartic-type endopeptidase activity"/>
    <property type="evidence" value="ECO:0007669"/>
    <property type="project" value="UniProtKB-KW"/>
</dbReference>
<dbReference type="PROSITE" id="PS51767">
    <property type="entry name" value="PEPTIDASE_A1"/>
    <property type="match status" value="1"/>
</dbReference>
<sequence>MCEFSALATGLLVVLWTSVCVESVSSPSGFLRIPGDGKKVLRIPLKRISREISEDVLEGDVGADPSAQEDNLRGKPGQGYYVEMALGTPPQLLNILVDTGSSNFAVGAAPHPFLNKYFDRSSSSTYMDSQKSVYVPYTQGNWKGSLGTDEVSLPSGPNVTVRANIASITSSSNFFINGSNWEGILGLAYSEIARPDSTVEPFFDSMVKEGNIPDIFSMQLCGTIDQGNTTDISVGGTMIVGGIDADLYEGPIMYSSLRREWYYEVIITKMEVDEEDLGMDCKEYNFDKTIVDSGTTNLRVPKKVFRKVKEMLDAKTDIDIPPEFWTGEDLMCWKIGSTPWEHFPPMGIYLQGTSNSEEFKLLISPQQYMRAVSDGLGRTEDCYKFAITSSDTGTVIGAVVMEGFYVVFDRANKTVGFAKSTCGVRDTTQSSGVAGPFPHSNTTDCAYTVPQEDTTVLMMVAYVMAGICGMCMLLLVVMLGQWQVRRWRRSLDDCADDTSLLKSNTSY</sequence>
<evidence type="ECO:0000256" key="10">
    <source>
        <dbReference type="ARBA" id="ARBA00023145"/>
    </source>
</evidence>
<dbReference type="Pfam" id="PF00026">
    <property type="entry name" value="Asp"/>
    <property type="match status" value="1"/>
</dbReference>
<keyword evidence="6 13" id="KW-0064">Aspartyl protease</keyword>
<dbReference type="InterPro" id="IPR009120">
    <property type="entry name" value="BACE1"/>
</dbReference>
<dbReference type="OrthoDB" id="2747330at2759"/>
<dbReference type="InterPro" id="IPR009119">
    <property type="entry name" value="BACE"/>
</dbReference>
<evidence type="ECO:0000256" key="8">
    <source>
        <dbReference type="ARBA" id="ARBA00022989"/>
    </source>
</evidence>
<dbReference type="PRINTS" id="PR01815">
    <property type="entry name" value="BACEFAMILY"/>
</dbReference>
<dbReference type="GO" id="GO:0005886">
    <property type="term" value="C:plasma membrane"/>
    <property type="evidence" value="ECO:0007669"/>
    <property type="project" value="TreeGrafter"/>
</dbReference>
<dbReference type="PANTHER" id="PTHR47965:SF12">
    <property type="entry name" value="ASPARTIC PROTEINASE 3-RELATED"/>
    <property type="match status" value="1"/>
</dbReference>
<evidence type="ECO:0000256" key="3">
    <source>
        <dbReference type="ARBA" id="ARBA00022670"/>
    </source>
</evidence>
<evidence type="ECO:0000313" key="18">
    <source>
        <dbReference type="RefSeq" id="XP_019627565.1"/>
    </source>
</evidence>
<keyword evidence="3 13" id="KW-0645">Protease</keyword>
<dbReference type="KEGG" id="bbel:109472317"/>
<evidence type="ECO:0000256" key="11">
    <source>
        <dbReference type="ARBA" id="ARBA00023157"/>
    </source>
</evidence>
<evidence type="ECO:0000256" key="4">
    <source>
        <dbReference type="ARBA" id="ARBA00022692"/>
    </source>
</evidence>
<keyword evidence="7 13" id="KW-0378">Hydrolase</keyword>
<feature type="active site" evidence="12">
    <location>
        <position position="98"/>
    </location>
</feature>
<feature type="chain" id="PRO_5044647555" evidence="15">
    <location>
        <begin position="24"/>
        <end position="507"/>
    </location>
</feature>
<protein>
    <submittedName>
        <fullName evidence="18 19">Beta-secretase 1-like</fullName>
    </submittedName>
</protein>
<feature type="domain" description="Peptidase A1" evidence="16">
    <location>
        <begin position="80"/>
        <end position="418"/>
    </location>
</feature>
<organism evidence="17 18">
    <name type="scientific">Branchiostoma belcheri</name>
    <name type="common">Amphioxus</name>
    <dbReference type="NCBI Taxonomy" id="7741"/>
    <lineage>
        <taxon>Eukaryota</taxon>
        <taxon>Metazoa</taxon>
        <taxon>Chordata</taxon>
        <taxon>Cephalochordata</taxon>
        <taxon>Leptocardii</taxon>
        <taxon>Amphioxiformes</taxon>
        <taxon>Branchiostomatidae</taxon>
        <taxon>Branchiostoma</taxon>
    </lineage>
</organism>
<evidence type="ECO:0000256" key="6">
    <source>
        <dbReference type="ARBA" id="ARBA00022750"/>
    </source>
</evidence>
<keyword evidence="17" id="KW-1185">Reference proteome</keyword>
<dbReference type="RefSeq" id="XP_019627565.1">
    <property type="nucleotide sequence ID" value="XM_019772006.1"/>
</dbReference>
<comment type="similarity">
    <text evidence="2 13">Belongs to the peptidase A1 family.</text>
</comment>
<dbReference type="GeneID" id="109472317"/>
<dbReference type="Proteomes" id="UP000515135">
    <property type="component" value="Unplaced"/>
</dbReference>
<keyword evidence="4 14" id="KW-0812">Transmembrane</keyword>